<evidence type="ECO:0000313" key="5">
    <source>
        <dbReference type="EMBL" id="KZL89305.1"/>
    </source>
</evidence>
<keyword evidence="3" id="KW-0597">Phosphoprotein</keyword>
<keyword evidence="6" id="KW-1185">Reference proteome</keyword>
<evidence type="ECO:0000256" key="2">
    <source>
        <dbReference type="ARBA" id="ARBA00024867"/>
    </source>
</evidence>
<dbReference type="STRING" id="1121326.CLMAG_52070"/>
<evidence type="ECO:0000256" key="1">
    <source>
        <dbReference type="ARBA" id="ARBA00018672"/>
    </source>
</evidence>
<proteinExistence type="predicted"/>
<organism evidence="5 6">
    <name type="scientific">Clostridium magnum DSM 2767</name>
    <dbReference type="NCBI Taxonomy" id="1121326"/>
    <lineage>
        <taxon>Bacteria</taxon>
        <taxon>Bacillati</taxon>
        <taxon>Bacillota</taxon>
        <taxon>Clostridia</taxon>
        <taxon>Eubacteriales</taxon>
        <taxon>Clostridiaceae</taxon>
        <taxon>Clostridium</taxon>
    </lineage>
</organism>
<dbReference type="RefSeq" id="WP_066629080.1">
    <property type="nucleotide sequence ID" value="NZ_LWAE01000009.1"/>
</dbReference>
<dbReference type="AlphaFoldDB" id="A0A162R200"/>
<feature type="domain" description="Response regulatory" evidence="4">
    <location>
        <begin position="4"/>
        <end position="64"/>
    </location>
</feature>
<comment type="caution">
    <text evidence="5">The sequence shown here is derived from an EMBL/GenBank/DDBJ whole genome shotgun (WGS) entry which is preliminary data.</text>
</comment>
<protein>
    <recommendedName>
        <fullName evidence="1">Stage 0 sporulation protein A homolog</fullName>
    </recommendedName>
</protein>
<evidence type="ECO:0000256" key="3">
    <source>
        <dbReference type="PROSITE-ProRule" id="PRU00169"/>
    </source>
</evidence>
<dbReference type="GO" id="GO:0000160">
    <property type="term" value="P:phosphorelay signal transduction system"/>
    <property type="evidence" value="ECO:0007669"/>
    <property type="project" value="InterPro"/>
</dbReference>
<dbReference type="Proteomes" id="UP000076603">
    <property type="component" value="Unassembled WGS sequence"/>
</dbReference>
<dbReference type="InterPro" id="IPR001789">
    <property type="entry name" value="Sig_transdc_resp-reg_receiver"/>
</dbReference>
<accession>A0A162R200</accession>
<evidence type="ECO:0000259" key="4">
    <source>
        <dbReference type="PROSITE" id="PS50110"/>
    </source>
</evidence>
<comment type="function">
    <text evidence="2">May play the central regulatory role in sporulation. It may be an element of the effector pathway responsible for the activation of sporulation genes in response to nutritional stress. Spo0A may act in concert with spo0H (a sigma factor) to control the expression of some genes that are critical to the sporulation process.</text>
</comment>
<dbReference type="SUPFAM" id="SSF52172">
    <property type="entry name" value="CheY-like"/>
    <property type="match status" value="1"/>
</dbReference>
<dbReference type="OrthoDB" id="3190595at2"/>
<gene>
    <name evidence="5" type="ORF">CLMAG_52070</name>
</gene>
<dbReference type="InterPro" id="IPR011006">
    <property type="entry name" value="CheY-like_superfamily"/>
</dbReference>
<dbReference type="EMBL" id="LWAE01000009">
    <property type="protein sequence ID" value="KZL89305.1"/>
    <property type="molecule type" value="Genomic_DNA"/>
</dbReference>
<feature type="modified residue" description="4-aspartylphosphate" evidence="3">
    <location>
        <position position="52"/>
    </location>
</feature>
<reference evidence="5 6" key="1">
    <citation type="submission" date="2016-04" db="EMBL/GenBank/DDBJ databases">
        <title>Genome sequence of Clostridium magnum DSM 2767.</title>
        <authorList>
            <person name="Poehlein A."/>
            <person name="Uhlig R."/>
            <person name="Fischer R."/>
            <person name="Bahl H."/>
            <person name="Daniel R."/>
        </authorList>
    </citation>
    <scope>NUCLEOTIDE SEQUENCE [LARGE SCALE GENOMIC DNA]</scope>
    <source>
        <strain evidence="5 6">DSM 2767</strain>
    </source>
</reference>
<dbReference type="PATRIC" id="fig|1121326.3.peg.5266"/>
<name>A0A162R200_9CLOT</name>
<sequence>MFGKILLVDRDVFEIEKAVSVLRNNYDVITATNVQDAFKLMENENVNMIFADFKMIMPDGKVFC</sequence>
<evidence type="ECO:0000313" key="6">
    <source>
        <dbReference type="Proteomes" id="UP000076603"/>
    </source>
</evidence>
<dbReference type="Gene3D" id="3.40.50.2300">
    <property type="match status" value="1"/>
</dbReference>
<dbReference type="PROSITE" id="PS50110">
    <property type="entry name" value="RESPONSE_REGULATORY"/>
    <property type="match status" value="1"/>
</dbReference>